<evidence type="ECO:0000313" key="1">
    <source>
        <dbReference type="EMBL" id="KAK4742163.1"/>
    </source>
</evidence>
<dbReference type="Pfam" id="PF00314">
    <property type="entry name" value="Thaumatin"/>
    <property type="match status" value="1"/>
</dbReference>
<sequence length="121" mass="12838">MAQKLITLLPVGITHGENFNGSEFALKPGTGSCGSSLNCTAPGSPPASMVEFILGDVGYYDVSLVDCFNISTIIIPVKGKQNCTIVGCHGDLMKNCLVELALYTSDKVIGCRSACYVYSHR</sequence>
<evidence type="ECO:0000313" key="2">
    <source>
        <dbReference type="Proteomes" id="UP001345219"/>
    </source>
</evidence>
<dbReference type="SUPFAM" id="SSF49870">
    <property type="entry name" value="Osmotin, thaumatin-like protein"/>
    <property type="match status" value="1"/>
</dbReference>
<accession>A0AAN7JGY8</accession>
<dbReference type="InterPro" id="IPR001938">
    <property type="entry name" value="Thaumatin"/>
</dbReference>
<reference evidence="1 2" key="1">
    <citation type="journal article" date="2023" name="Hortic Res">
        <title>Pangenome of water caltrop reveals structural variations and asymmetric subgenome divergence after allopolyploidization.</title>
        <authorList>
            <person name="Zhang X."/>
            <person name="Chen Y."/>
            <person name="Wang L."/>
            <person name="Yuan Y."/>
            <person name="Fang M."/>
            <person name="Shi L."/>
            <person name="Lu R."/>
            <person name="Comes H.P."/>
            <person name="Ma Y."/>
            <person name="Chen Y."/>
            <person name="Huang G."/>
            <person name="Zhou Y."/>
            <person name="Zheng Z."/>
            <person name="Qiu Y."/>
        </authorList>
    </citation>
    <scope>NUCLEOTIDE SEQUENCE [LARGE SCALE GENOMIC DNA]</scope>
    <source>
        <tissue evidence="1">Roots</tissue>
    </source>
</reference>
<dbReference type="PANTHER" id="PTHR31048">
    <property type="entry name" value="OS03G0233200 PROTEIN"/>
    <property type="match status" value="1"/>
</dbReference>
<dbReference type="EMBL" id="JAXIOK010000023">
    <property type="protein sequence ID" value="KAK4742163.1"/>
    <property type="molecule type" value="Genomic_DNA"/>
</dbReference>
<keyword evidence="2" id="KW-1185">Reference proteome</keyword>
<dbReference type="Gene3D" id="2.60.110.10">
    <property type="entry name" value="Thaumatin"/>
    <property type="match status" value="1"/>
</dbReference>
<proteinExistence type="predicted"/>
<dbReference type="Proteomes" id="UP001345219">
    <property type="component" value="Chromosome 1"/>
</dbReference>
<dbReference type="AlphaFoldDB" id="A0AAN7JGY8"/>
<protein>
    <submittedName>
        <fullName evidence="1">Uncharacterized protein</fullName>
    </submittedName>
</protein>
<dbReference type="PROSITE" id="PS51367">
    <property type="entry name" value="THAUMATIN_2"/>
    <property type="match status" value="1"/>
</dbReference>
<dbReference type="SMART" id="SM00205">
    <property type="entry name" value="THN"/>
    <property type="match status" value="1"/>
</dbReference>
<name>A0AAN7JGY8_9MYRT</name>
<organism evidence="1 2">
    <name type="scientific">Trapa incisa</name>
    <dbReference type="NCBI Taxonomy" id="236973"/>
    <lineage>
        <taxon>Eukaryota</taxon>
        <taxon>Viridiplantae</taxon>
        <taxon>Streptophyta</taxon>
        <taxon>Embryophyta</taxon>
        <taxon>Tracheophyta</taxon>
        <taxon>Spermatophyta</taxon>
        <taxon>Magnoliopsida</taxon>
        <taxon>eudicotyledons</taxon>
        <taxon>Gunneridae</taxon>
        <taxon>Pentapetalae</taxon>
        <taxon>rosids</taxon>
        <taxon>malvids</taxon>
        <taxon>Myrtales</taxon>
        <taxon>Lythraceae</taxon>
        <taxon>Trapa</taxon>
    </lineage>
</organism>
<gene>
    <name evidence="1" type="ORF">SAY87_000164</name>
</gene>
<dbReference type="InterPro" id="IPR037176">
    <property type="entry name" value="Osmotin/thaumatin-like_sf"/>
</dbReference>
<dbReference type="PRINTS" id="PR00347">
    <property type="entry name" value="THAUMATIN"/>
</dbReference>
<comment type="caution">
    <text evidence="1">The sequence shown here is derived from an EMBL/GenBank/DDBJ whole genome shotgun (WGS) entry which is preliminary data.</text>
</comment>